<keyword evidence="2 6" id="KW-0540">Nuclease</keyword>
<dbReference type="InterPro" id="IPR002716">
    <property type="entry name" value="PIN_dom"/>
</dbReference>
<comment type="cofactor">
    <cofactor evidence="6">
        <name>Mg(2+)</name>
        <dbReference type="ChEBI" id="CHEBI:18420"/>
    </cofactor>
</comment>
<evidence type="ECO:0000256" key="6">
    <source>
        <dbReference type="HAMAP-Rule" id="MF_00265"/>
    </source>
</evidence>
<evidence type="ECO:0000256" key="5">
    <source>
        <dbReference type="ARBA" id="ARBA00022842"/>
    </source>
</evidence>
<comment type="similarity">
    <text evidence="6">Belongs to the PINc/VapC protein family.</text>
</comment>
<protein>
    <recommendedName>
        <fullName evidence="6">Ribonuclease VapC</fullName>
        <shortName evidence="6">RNase VapC</shortName>
        <ecNumber evidence="6">3.1.-.-</ecNumber>
    </recommendedName>
    <alternativeName>
        <fullName evidence="6">Toxin VapC</fullName>
    </alternativeName>
</protein>
<dbReference type="Gene3D" id="3.40.50.1010">
    <property type="entry name" value="5'-nuclease"/>
    <property type="match status" value="1"/>
</dbReference>
<accession>A0A7X5URK2</accession>
<reference evidence="8 9" key="1">
    <citation type="submission" date="2020-03" db="EMBL/GenBank/DDBJ databases">
        <title>Sequencing the genomes of 1000 actinobacteria strains.</title>
        <authorList>
            <person name="Klenk H.-P."/>
        </authorList>
    </citation>
    <scope>NUCLEOTIDE SEQUENCE [LARGE SCALE GENOMIC DNA]</scope>
    <source>
        <strain evidence="8 9">DSM 45685</strain>
    </source>
</reference>
<feature type="binding site" evidence="6">
    <location>
        <position position="5"/>
    </location>
    <ligand>
        <name>Mg(2+)</name>
        <dbReference type="ChEBI" id="CHEBI:18420"/>
    </ligand>
</feature>
<keyword evidence="5 6" id="KW-0460">Magnesium</keyword>
<dbReference type="GO" id="GO:0016788">
    <property type="term" value="F:hydrolase activity, acting on ester bonds"/>
    <property type="evidence" value="ECO:0007669"/>
    <property type="project" value="InterPro"/>
</dbReference>
<dbReference type="GO" id="GO:0090729">
    <property type="term" value="F:toxin activity"/>
    <property type="evidence" value="ECO:0007669"/>
    <property type="project" value="UniProtKB-KW"/>
</dbReference>
<organism evidence="8 9">
    <name type="scientific">Saccharomonospora amisosensis</name>
    <dbReference type="NCBI Taxonomy" id="1128677"/>
    <lineage>
        <taxon>Bacteria</taxon>
        <taxon>Bacillati</taxon>
        <taxon>Actinomycetota</taxon>
        <taxon>Actinomycetes</taxon>
        <taxon>Pseudonocardiales</taxon>
        <taxon>Pseudonocardiaceae</taxon>
        <taxon>Saccharomonospora</taxon>
    </lineage>
</organism>
<name>A0A7X5URK2_9PSEU</name>
<evidence type="ECO:0000256" key="4">
    <source>
        <dbReference type="ARBA" id="ARBA00022801"/>
    </source>
</evidence>
<feature type="binding site" evidence="6">
    <location>
        <position position="108"/>
    </location>
    <ligand>
        <name>Mg(2+)</name>
        <dbReference type="ChEBI" id="CHEBI:18420"/>
    </ligand>
</feature>
<dbReference type="Pfam" id="PF01850">
    <property type="entry name" value="PIN"/>
    <property type="match status" value="1"/>
</dbReference>
<keyword evidence="1 6" id="KW-1277">Toxin-antitoxin system</keyword>
<evidence type="ECO:0000313" key="8">
    <source>
        <dbReference type="EMBL" id="NIJ12875.1"/>
    </source>
</evidence>
<keyword evidence="4 6" id="KW-0378">Hydrolase</keyword>
<dbReference type="HAMAP" id="MF_00265">
    <property type="entry name" value="VapC_Nob1"/>
    <property type="match status" value="1"/>
</dbReference>
<evidence type="ECO:0000256" key="2">
    <source>
        <dbReference type="ARBA" id="ARBA00022722"/>
    </source>
</evidence>
<keyword evidence="9" id="KW-1185">Reference proteome</keyword>
<comment type="function">
    <text evidence="6">Toxic component of a toxin-antitoxin (TA) system. An RNase.</text>
</comment>
<dbReference type="SUPFAM" id="SSF88723">
    <property type="entry name" value="PIN domain-like"/>
    <property type="match status" value="1"/>
</dbReference>
<dbReference type="GO" id="GO:0000287">
    <property type="term" value="F:magnesium ion binding"/>
    <property type="evidence" value="ECO:0007669"/>
    <property type="project" value="UniProtKB-UniRule"/>
</dbReference>
<dbReference type="NCBIfam" id="TIGR00028">
    <property type="entry name" value="Mtu_PIN_fam"/>
    <property type="match status" value="1"/>
</dbReference>
<evidence type="ECO:0000256" key="3">
    <source>
        <dbReference type="ARBA" id="ARBA00022723"/>
    </source>
</evidence>
<dbReference type="EMBL" id="JAAOYM010000001">
    <property type="protein sequence ID" value="NIJ12875.1"/>
    <property type="molecule type" value="Genomic_DNA"/>
</dbReference>
<dbReference type="Proteomes" id="UP000545493">
    <property type="component" value="Unassembled WGS sequence"/>
</dbReference>
<dbReference type="GO" id="GO:0045926">
    <property type="term" value="P:negative regulation of growth"/>
    <property type="evidence" value="ECO:0007669"/>
    <property type="project" value="UniProtKB-ARBA"/>
</dbReference>
<proteinExistence type="inferred from homology"/>
<dbReference type="InterPro" id="IPR022907">
    <property type="entry name" value="VapC_family"/>
</dbReference>
<evidence type="ECO:0000313" key="9">
    <source>
        <dbReference type="Proteomes" id="UP000545493"/>
    </source>
</evidence>
<evidence type="ECO:0000259" key="7">
    <source>
        <dbReference type="Pfam" id="PF01850"/>
    </source>
</evidence>
<dbReference type="InterPro" id="IPR029060">
    <property type="entry name" value="PIN-like_dom_sf"/>
</dbReference>
<dbReference type="AlphaFoldDB" id="A0A7X5URK2"/>
<keyword evidence="3 6" id="KW-0479">Metal-binding</keyword>
<keyword evidence="6" id="KW-0800">Toxin</keyword>
<evidence type="ECO:0000256" key="1">
    <source>
        <dbReference type="ARBA" id="ARBA00022649"/>
    </source>
</evidence>
<dbReference type="InterPro" id="IPR006226">
    <property type="entry name" value="Mtu_PIN"/>
</dbReference>
<feature type="domain" description="PIN" evidence="7">
    <location>
        <begin position="2"/>
        <end position="133"/>
    </location>
</feature>
<dbReference type="GO" id="GO:0004540">
    <property type="term" value="F:RNA nuclease activity"/>
    <property type="evidence" value="ECO:0007669"/>
    <property type="project" value="InterPro"/>
</dbReference>
<dbReference type="EC" id="3.1.-.-" evidence="6"/>
<dbReference type="RefSeq" id="WP_167172247.1">
    <property type="nucleotide sequence ID" value="NZ_JAAOYM010000001.1"/>
</dbReference>
<sequence>MIALDTNILVYAHRRDAEFHPPAAKLVKELAEGRSAWAIPWACLHEFYAISTHPKIYDPPSTQEQAVAQVNAWLAAPTLTVLREPVGYWDQLAPLLLSGRVAGPMVHDARIAALCVAHGVRELWSADRDFSRFTSAVKVRNPLLD</sequence>
<comment type="caution">
    <text evidence="8">The sequence shown here is derived from an EMBL/GenBank/DDBJ whole genome shotgun (WGS) entry which is preliminary data.</text>
</comment>
<gene>
    <name evidence="6" type="primary">vapC</name>
    <name evidence="8" type="ORF">FHU38_003219</name>
</gene>